<feature type="binding site" evidence="13">
    <location>
        <position position="268"/>
    </location>
    <ligand>
        <name>sn-glycerol 3-phosphate</name>
        <dbReference type="ChEBI" id="CHEBI:57597"/>
    </ligand>
</feature>
<dbReference type="PANTHER" id="PTHR11728:SF1">
    <property type="entry name" value="GLYCEROL-3-PHOSPHATE DEHYDROGENASE [NAD(+)] 2, CHLOROPLASTIC"/>
    <property type="match status" value="1"/>
</dbReference>
<dbReference type="GO" id="GO:0141152">
    <property type="term" value="F:glycerol-3-phosphate dehydrogenase (NAD+) activity"/>
    <property type="evidence" value="ECO:0007669"/>
    <property type="project" value="RHEA"/>
</dbReference>
<feature type="binding site" evidence="13">
    <location>
        <position position="293"/>
    </location>
    <ligand>
        <name>NADPH</name>
        <dbReference type="ChEBI" id="CHEBI:57783"/>
    </ligand>
</feature>
<comment type="pathway">
    <text evidence="13">Membrane lipid metabolism; glycerophospholipid metabolism.</text>
</comment>
<dbReference type="Gene3D" id="1.10.1040.10">
    <property type="entry name" value="N-(1-d-carboxylethyl)-l-norvaline Dehydrogenase, domain 2"/>
    <property type="match status" value="1"/>
</dbReference>
<keyword evidence="2 13" id="KW-0444">Lipid biosynthesis</keyword>
<keyword evidence="8 13" id="KW-1208">Phospholipid metabolism</keyword>
<keyword evidence="16" id="KW-1185">Reference proteome</keyword>
<dbReference type="GO" id="GO:0005829">
    <property type="term" value="C:cytosol"/>
    <property type="evidence" value="ECO:0007669"/>
    <property type="project" value="TreeGrafter"/>
</dbReference>
<dbReference type="PIRSF" id="PIRSF000114">
    <property type="entry name" value="Glycerol-3-P_dh"/>
    <property type="match status" value="1"/>
</dbReference>
<evidence type="ECO:0000256" key="12">
    <source>
        <dbReference type="ARBA" id="ARBA00080511"/>
    </source>
</evidence>
<feature type="binding site" evidence="13">
    <location>
        <position position="25"/>
    </location>
    <ligand>
        <name>NADPH</name>
        <dbReference type="ChEBI" id="CHEBI:57783"/>
    </ligand>
</feature>
<dbReference type="GO" id="GO:0006650">
    <property type="term" value="P:glycerophospholipid metabolic process"/>
    <property type="evidence" value="ECO:0007669"/>
    <property type="project" value="UniProtKB-UniRule"/>
</dbReference>
<dbReference type="OrthoDB" id="9812273at2"/>
<keyword evidence="13" id="KW-0547">Nucleotide-binding</keyword>
<feature type="binding site" evidence="13">
    <location>
        <position position="148"/>
    </location>
    <ligand>
        <name>sn-glycerol 3-phosphate</name>
        <dbReference type="ChEBI" id="CHEBI:57597"/>
    </ligand>
</feature>
<dbReference type="Gene3D" id="3.40.50.720">
    <property type="entry name" value="NAD(P)-binding Rossmann-like Domain"/>
    <property type="match status" value="1"/>
</dbReference>
<evidence type="ECO:0000256" key="11">
    <source>
        <dbReference type="ARBA" id="ARBA00069372"/>
    </source>
</evidence>
<dbReference type="NCBIfam" id="NF000940">
    <property type="entry name" value="PRK00094.1-2"/>
    <property type="match status" value="1"/>
</dbReference>
<proteinExistence type="inferred from homology"/>
<feature type="binding site" evidence="13">
    <location>
        <position position="26"/>
    </location>
    <ligand>
        <name>NADPH</name>
        <dbReference type="ChEBI" id="CHEBI:57783"/>
    </ligand>
</feature>
<evidence type="ECO:0000256" key="14">
    <source>
        <dbReference type="RuleBase" id="RU000437"/>
    </source>
</evidence>
<feature type="binding site" evidence="13">
    <location>
        <position position="266"/>
    </location>
    <ligand>
        <name>sn-glycerol 3-phosphate</name>
        <dbReference type="ChEBI" id="CHEBI:57597"/>
    </ligand>
</feature>
<dbReference type="GO" id="GO:0005975">
    <property type="term" value="P:carbohydrate metabolic process"/>
    <property type="evidence" value="ECO:0007669"/>
    <property type="project" value="InterPro"/>
</dbReference>
<dbReference type="InterPro" id="IPR013328">
    <property type="entry name" value="6PGD_dom2"/>
</dbReference>
<feature type="binding site" evidence="13">
    <location>
        <position position="256"/>
    </location>
    <ligand>
        <name>sn-glycerol 3-phosphate</name>
        <dbReference type="ChEBI" id="CHEBI:57597"/>
    </ligand>
</feature>
<keyword evidence="6 13" id="KW-0443">Lipid metabolism</keyword>
<evidence type="ECO:0000256" key="9">
    <source>
        <dbReference type="ARBA" id="ARBA00052716"/>
    </source>
</evidence>
<dbReference type="Pfam" id="PF01210">
    <property type="entry name" value="NAD_Gly3P_dh_N"/>
    <property type="match status" value="1"/>
</dbReference>
<accession>A0A1B2I3M4</accession>
<evidence type="ECO:0000256" key="3">
    <source>
        <dbReference type="ARBA" id="ARBA00022857"/>
    </source>
</evidence>
<evidence type="ECO:0000256" key="1">
    <source>
        <dbReference type="ARBA" id="ARBA00011009"/>
    </source>
</evidence>
<comment type="catalytic activity">
    <reaction evidence="13">
        <text>sn-glycerol 3-phosphate + NAD(+) = dihydroxyacetone phosphate + NADH + H(+)</text>
        <dbReference type="Rhea" id="RHEA:11092"/>
        <dbReference type="ChEBI" id="CHEBI:15378"/>
        <dbReference type="ChEBI" id="CHEBI:57540"/>
        <dbReference type="ChEBI" id="CHEBI:57597"/>
        <dbReference type="ChEBI" id="CHEBI:57642"/>
        <dbReference type="ChEBI" id="CHEBI:57945"/>
        <dbReference type="EC" id="1.1.1.94"/>
    </reaction>
</comment>
<protein>
    <recommendedName>
        <fullName evidence="11 13">Glycerol-3-phosphate dehydrogenase [NAD(P)+]</fullName>
        <ecNumber evidence="10 13">1.1.1.94</ecNumber>
    </recommendedName>
    <alternativeName>
        <fullName evidence="13">NAD(P)(+)-dependent glycerol-3-phosphate dehydrogenase</fullName>
    </alternativeName>
    <alternativeName>
        <fullName evidence="12 13">NAD(P)H-dependent dihydroxyacetone-phosphate reductase</fullName>
    </alternativeName>
</protein>
<dbReference type="FunFam" id="1.10.1040.10:FF:000001">
    <property type="entry name" value="Glycerol-3-phosphate dehydrogenase [NAD(P)+]"/>
    <property type="match status" value="1"/>
</dbReference>
<comment type="function">
    <text evidence="13">Catalyzes the reduction of the glycolytic intermediate dihydroxyacetone phosphate (DHAP) to sn-glycerol 3-phosphate (G3P), the key precursor for phospholipid synthesis.</text>
</comment>
<dbReference type="FunFam" id="3.40.50.720:FF:000019">
    <property type="entry name" value="Glycerol-3-phosphate dehydrogenase [NAD(P)+]"/>
    <property type="match status" value="1"/>
</dbReference>
<feature type="binding site" evidence="13">
    <location>
        <position position="152"/>
    </location>
    <ligand>
        <name>NADPH</name>
        <dbReference type="ChEBI" id="CHEBI:57783"/>
    </ligand>
</feature>
<feature type="binding site" evidence="13">
    <location>
        <position position="150"/>
    </location>
    <ligand>
        <name>sn-glycerol 3-phosphate</name>
        <dbReference type="ChEBI" id="CHEBI:57597"/>
    </ligand>
</feature>
<sequence>MHERCSKRTLNGGTILNTTILGAGSFGTAMAVHLTSLGHNVKMWTIDAEQAEIMNREHRNNFCFFDTALPDKIAATIDLREALDFSDRYIMAIPTQFEREVCGKIAALSPAPGHMLNLAKGIEISTGSLLHKVHEELCPNMVYSALSGPSHAEEVLIDCPTTVALASKDEAEARSWQELLNGGNFRVYTSTDVIGLEVGGATKNIYAIAAGISKALQLGDNALAALASRGLAEIMRFGAKLGASPLTLSGLAGVGDLMVTCYSMHSRNFRLGLAVGSGMSMDEAVEELGQVAEGAYTVRAVVENSKKFDVEMPLADAVYRVLYKDEDPHELLKELFARPVKPEMRL</sequence>
<comment type="catalytic activity">
    <reaction evidence="9">
        <text>sn-glycerol 3-phosphate + NADP(+) = dihydroxyacetone phosphate + NADPH + H(+)</text>
        <dbReference type="Rhea" id="RHEA:11096"/>
        <dbReference type="ChEBI" id="CHEBI:15378"/>
        <dbReference type="ChEBI" id="CHEBI:57597"/>
        <dbReference type="ChEBI" id="CHEBI:57642"/>
        <dbReference type="ChEBI" id="CHEBI:57783"/>
        <dbReference type="ChEBI" id="CHEBI:58349"/>
        <dbReference type="EC" id="1.1.1.94"/>
    </reaction>
    <physiologicalReaction direction="right-to-left" evidence="9">
        <dbReference type="Rhea" id="RHEA:11098"/>
    </physiologicalReaction>
</comment>
<evidence type="ECO:0000313" key="16">
    <source>
        <dbReference type="Proteomes" id="UP000093044"/>
    </source>
</evidence>
<dbReference type="SUPFAM" id="SSF51735">
    <property type="entry name" value="NAD(P)-binding Rossmann-fold domains"/>
    <property type="match status" value="1"/>
</dbReference>
<feature type="binding site" evidence="13">
    <location>
        <position position="291"/>
    </location>
    <ligand>
        <name>NADPH</name>
        <dbReference type="ChEBI" id="CHEBI:57783"/>
    </ligand>
</feature>
<feature type="binding site" evidence="13">
    <location>
        <position position="267"/>
    </location>
    <ligand>
        <name>sn-glycerol 3-phosphate</name>
        <dbReference type="ChEBI" id="CHEBI:57597"/>
    </ligand>
</feature>
<feature type="binding site" evidence="13">
    <location>
        <position position="120"/>
    </location>
    <ligand>
        <name>sn-glycerol 3-phosphate</name>
        <dbReference type="ChEBI" id="CHEBI:57597"/>
    </ligand>
</feature>
<dbReference type="GO" id="GO:0046168">
    <property type="term" value="P:glycerol-3-phosphate catabolic process"/>
    <property type="evidence" value="ECO:0007669"/>
    <property type="project" value="InterPro"/>
</dbReference>
<dbReference type="GO" id="GO:0046167">
    <property type="term" value="P:glycerol-3-phosphate biosynthetic process"/>
    <property type="evidence" value="ECO:0007669"/>
    <property type="project" value="UniProtKB-UniRule"/>
</dbReference>
<evidence type="ECO:0000256" key="8">
    <source>
        <dbReference type="ARBA" id="ARBA00023264"/>
    </source>
</evidence>
<comment type="similarity">
    <text evidence="1 13 14">Belongs to the NAD-dependent glycerol-3-phosphate dehydrogenase family.</text>
</comment>
<feature type="binding site" evidence="13">
    <location>
        <position position="267"/>
    </location>
    <ligand>
        <name>NADPH</name>
        <dbReference type="ChEBI" id="CHEBI:57783"/>
    </ligand>
</feature>
<keyword evidence="5 13" id="KW-0520">NAD</keyword>
<keyword evidence="3 13" id="KW-0521">NADP</keyword>
<keyword evidence="4 13" id="KW-0560">Oxidoreductase</keyword>
<feature type="binding site" evidence="13">
    <location>
        <position position="120"/>
    </location>
    <ligand>
        <name>NADPH</name>
        <dbReference type="ChEBI" id="CHEBI:57783"/>
    </ligand>
</feature>
<dbReference type="PANTHER" id="PTHR11728">
    <property type="entry name" value="GLYCEROL-3-PHOSPHATE DEHYDROGENASE"/>
    <property type="match status" value="1"/>
</dbReference>
<feature type="binding site" evidence="13">
    <location>
        <position position="203"/>
    </location>
    <ligand>
        <name>sn-glycerol 3-phosphate</name>
        <dbReference type="ChEBI" id="CHEBI:57597"/>
    </ligand>
</feature>
<evidence type="ECO:0000313" key="15">
    <source>
        <dbReference type="EMBL" id="ANZ44569.1"/>
    </source>
</evidence>
<evidence type="ECO:0000256" key="13">
    <source>
        <dbReference type="HAMAP-Rule" id="MF_00394"/>
    </source>
</evidence>
<dbReference type="InterPro" id="IPR006168">
    <property type="entry name" value="G3P_DH_NAD-dep"/>
</dbReference>
<dbReference type="STRING" id="1197717.BED41_05360"/>
<dbReference type="Pfam" id="PF07479">
    <property type="entry name" value="NAD_Gly3P_dh_C"/>
    <property type="match status" value="1"/>
</dbReference>
<dbReference type="PROSITE" id="PS00957">
    <property type="entry name" value="NAD_G3PDH"/>
    <property type="match status" value="1"/>
</dbReference>
<keyword evidence="7 13" id="KW-0594">Phospholipid biosynthesis</keyword>
<evidence type="ECO:0000256" key="6">
    <source>
        <dbReference type="ARBA" id="ARBA00023098"/>
    </source>
</evidence>
<organism evidence="15 16">
    <name type="scientific">Cloacibacillus porcorum</name>
    <dbReference type="NCBI Taxonomy" id="1197717"/>
    <lineage>
        <taxon>Bacteria</taxon>
        <taxon>Thermotogati</taxon>
        <taxon>Synergistota</taxon>
        <taxon>Synergistia</taxon>
        <taxon>Synergistales</taxon>
        <taxon>Synergistaceae</taxon>
        <taxon>Cloacibacillus</taxon>
    </lineage>
</organism>
<dbReference type="UniPathway" id="UPA00940"/>
<gene>
    <name evidence="13" type="primary">gpsA</name>
    <name evidence="15" type="ORF">BED41_05360</name>
</gene>
<comment type="subcellular location">
    <subcellularLocation>
        <location evidence="13">Cytoplasm</location>
    </subcellularLocation>
</comment>
<dbReference type="HAMAP" id="MF_00394">
    <property type="entry name" value="NAD_Glyc3P_dehydrog"/>
    <property type="match status" value="1"/>
</dbReference>
<dbReference type="EMBL" id="CP016757">
    <property type="protein sequence ID" value="ANZ44569.1"/>
    <property type="molecule type" value="Genomic_DNA"/>
</dbReference>
<comment type="caution">
    <text evidence="13">Lacks conserved residue(s) required for the propagation of feature annotation.</text>
</comment>
<evidence type="ECO:0000256" key="4">
    <source>
        <dbReference type="ARBA" id="ARBA00023002"/>
    </source>
</evidence>
<dbReference type="InterPro" id="IPR008927">
    <property type="entry name" value="6-PGluconate_DH-like_C_sf"/>
</dbReference>
<dbReference type="GO" id="GO:0008654">
    <property type="term" value="P:phospholipid biosynthetic process"/>
    <property type="evidence" value="ECO:0007669"/>
    <property type="project" value="UniProtKB-KW"/>
</dbReference>
<dbReference type="GO" id="GO:0141153">
    <property type="term" value="F:glycerol-3-phosphate dehydrogenase (NADP+) activity"/>
    <property type="evidence" value="ECO:0007669"/>
    <property type="project" value="RHEA"/>
</dbReference>
<feature type="active site" description="Proton acceptor" evidence="13">
    <location>
        <position position="203"/>
    </location>
</feature>
<reference evidence="15" key="1">
    <citation type="submission" date="2016-08" db="EMBL/GenBank/DDBJ databases">
        <title>Complete genome of Cloacibacillus porcorum.</title>
        <authorList>
            <person name="Looft T."/>
            <person name="Bayles D.O."/>
            <person name="Alt D.P."/>
        </authorList>
    </citation>
    <scope>NUCLEOTIDE SEQUENCE [LARGE SCALE GENOMIC DNA]</scope>
    <source>
        <strain evidence="15">CL-84</strain>
    </source>
</reference>
<dbReference type="NCBIfam" id="NF000942">
    <property type="entry name" value="PRK00094.1-4"/>
    <property type="match status" value="1"/>
</dbReference>
<dbReference type="InterPro" id="IPR011128">
    <property type="entry name" value="G3P_DH_NAD-dep_N"/>
</dbReference>
<dbReference type="InterPro" id="IPR036291">
    <property type="entry name" value="NAD(P)-bd_dom_sf"/>
</dbReference>
<evidence type="ECO:0000256" key="7">
    <source>
        <dbReference type="ARBA" id="ARBA00023209"/>
    </source>
</evidence>
<evidence type="ECO:0000256" key="10">
    <source>
        <dbReference type="ARBA" id="ARBA00066687"/>
    </source>
</evidence>
<dbReference type="InterPro" id="IPR006109">
    <property type="entry name" value="G3P_DH_NAD-dep_C"/>
</dbReference>
<dbReference type="AlphaFoldDB" id="A0A1B2I3M4"/>
<dbReference type="KEGG" id="cpor:BED41_05360"/>
<name>A0A1B2I3M4_9BACT</name>
<dbReference type="GO" id="GO:0051287">
    <property type="term" value="F:NAD binding"/>
    <property type="evidence" value="ECO:0007669"/>
    <property type="project" value="InterPro"/>
</dbReference>
<dbReference type="SUPFAM" id="SSF48179">
    <property type="entry name" value="6-phosphogluconate dehydrogenase C-terminal domain-like"/>
    <property type="match status" value="1"/>
</dbReference>
<keyword evidence="13" id="KW-0963">Cytoplasm</keyword>
<evidence type="ECO:0000256" key="5">
    <source>
        <dbReference type="ARBA" id="ARBA00023027"/>
    </source>
</evidence>
<dbReference type="EC" id="1.1.1.94" evidence="10 13"/>
<dbReference type="Proteomes" id="UP000093044">
    <property type="component" value="Chromosome"/>
</dbReference>
<dbReference type="PRINTS" id="PR00077">
    <property type="entry name" value="GPDHDRGNASE"/>
</dbReference>
<evidence type="ECO:0000256" key="2">
    <source>
        <dbReference type="ARBA" id="ARBA00022516"/>
    </source>
</evidence>